<feature type="transmembrane region" description="Helical" evidence="1">
    <location>
        <begin position="72"/>
        <end position="90"/>
    </location>
</feature>
<reference evidence="3" key="1">
    <citation type="submission" date="2017-05" db="EMBL/GenBank/DDBJ databases">
        <authorList>
            <person name="Song R."/>
            <person name="Chenine A.L."/>
            <person name="Ruprecht R.M."/>
        </authorList>
    </citation>
    <scope>NUCLEOTIDE SEQUENCE</scope>
    <source>
        <strain evidence="3">A64421</strain>
        <plasmid evidence="3">pPM64421b</plasmid>
    </source>
</reference>
<dbReference type="RefSeq" id="WP_036896447.1">
    <property type="nucleotide sequence ID" value="NZ_BGKS01000041.1"/>
</dbReference>
<sequence>MKTSQKLPFLLMCGLMSLIAFTFPAQAADVTTATTGFLDRIIDFLTTIRKPAITICALGIGFIALFARNHMAWIYPLIIGIIIFIIAPYLPDWLG</sequence>
<feature type="signal peptide" evidence="2">
    <location>
        <begin position="1"/>
        <end position="27"/>
    </location>
</feature>
<dbReference type="AlphaFoldDB" id="A0A218N494"/>
<gene>
    <name evidence="3" type="ORF">PM64421b_00034</name>
    <name evidence="4" type="ORF">PW210_003922</name>
</gene>
<keyword evidence="1" id="KW-1133">Transmembrane helix</keyword>
<evidence type="ECO:0000256" key="1">
    <source>
        <dbReference type="SAM" id="Phobius"/>
    </source>
</evidence>
<dbReference type="Pfam" id="PF04956">
    <property type="entry name" value="TrbC"/>
    <property type="match status" value="1"/>
</dbReference>
<keyword evidence="1" id="KW-0472">Membrane</keyword>
<accession>A0A218N494</accession>
<evidence type="ECO:0000313" key="4">
    <source>
        <dbReference type="EMBL" id="EKW9778035.1"/>
    </source>
</evidence>
<name>A0A218N494_PROMI</name>
<keyword evidence="3" id="KW-0614">Plasmid</keyword>
<dbReference type="Proteomes" id="UP001171165">
    <property type="component" value="Unassembled WGS sequence"/>
</dbReference>
<evidence type="ECO:0000313" key="3">
    <source>
        <dbReference type="EMBL" id="ASF81031.1"/>
    </source>
</evidence>
<keyword evidence="2" id="KW-0732">Signal</keyword>
<feature type="chain" id="PRO_5044063690" evidence="2">
    <location>
        <begin position="28"/>
        <end position="95"/>
    </location>
</feature>
<keyword evidence="1" id="KW-0812">Transmembrane</keyword>
<geneLocation type="plasmid" evidence="3">
    <name>pPM64421b</name>
</geneLocation>
<dbReference type="InterPro" id="IPR007039">
    <property type="entry name" value="TrbC/VirB2"/>
</dbReference>
<feature type="transmembrane region" description="Helical" evidence="1">
    <location>
        <begin position="51"/>
        <end position="67"/>
    </location>
</feature>
<reference evidence="4" key="2">
    <citation type="submission" date="2023-06" db="EMBL/GenBank/DDBJ databases">
        <authorList>
            <consortium name="Clinical and Environmental Microbiology Branch: Whole genome sequencing antimicrobial resistance pathogens in the healthcare setting"/>
        </authorList>
    </citation>
    <scope>NUCLEOTIDE SEQUENCE</scope>
    <source>
        <strain evidence="4">Microbial</strain>
    </source>
</reference>
<proteinExistence type="predicted"/>
<evidence type="ECO:0000256" key="2">
    <source>
        <dbReference type="SAM" id="SignalP"/>
    </source>
</evidence>
<dbReference type="EMBL" id="ABKSPD020000023">
    <property type="protein sequence ID" value="EKW9778035.1"/>
    <property type="molecule type" value="Genomic_DNA"/>
</dbReference>
<dbReference type="EMBL" id="MF150117">
    <property type="protein sequence ID" value="ASF81031.1"/>
    <property type="molecule type" value="Genomic_DNA"/>
</dbReference>
<protein>
    <submittedName>
        <fullName evidence="4">TrbC/VirB2 family protein</fullName>
    </submittedName>
</protein>
<organism evidence="3">
    <name type="scientific">Proteus mirabilis</name>
    <dbReference type="NCBI Taxonomy" id="584"/>
    <lineage>
        <taxon>Bacteria</taxon>
        <taxon>Pseudomonadati</taxon>
        <taxon>Pseudomonadota</taxon>
        <taxon>Gammaproteobacteria</taxon>
        <taxon>Enterobacterales</taxon>
        <taxon>Morganellaceae</taxon>
        <taxon>Proteus</taxon>
    </lineage>
</organism>